<evidence type="ECO:0000313" key="2">
    <source>
        <dbReference type="Proteomes" id="UP000190696"/>
    </source>
</evidence>
<gene>
    <name evidence="1" type="ORF">BW900_13465</name>
</gene>
<protein>
    <submittedName>
        <fullName evidence="1">Bacillolysin</fullName>
    </submittedName>
</protein>
<proteinExistence type="predicted"/>
<evidence type="ECO:0000313" key="1">
    <source>
        <dbReference type="EMBL" id="OOR06424.1"/>
    </source>
</evidence>
<accession>A0A1S9T8U1</accession>
<reference evidence="1 2" key="1">
    <citation type="submission" date="2017-01" db="EMBL/GenBank/DDBJ databases">
        <title>Bacillus cereus isolates.</title>
        <authorList>
            <person name="Beno S.M."/>
        </authorList>
    </citation>
    <scope>NUCLEOTIDE SEQUENCE [LARGE SCALE GENOMIC DNA]</scope>
    <source>
        <strain evidence="1 2">FSL W7-1108</strain>
    </source>
</reference>
<dbReference type="Proteomes" id="UP000190696">
    <property type="component" value="Unassembled WGS sequence"/>
</dbReference>
<sequence length="45" mass="5168">MNYRKFARAFVTFGLLYPLSAEAIHTQELDRNEVNVEIAQPSLTI</sequence>
<dbReference type="EMBL" id="MUAI01000008">
    <property type="protein sequence ID" value="OOR06424.1"/>
    <property type="molecule type" value="Genomic_DNA"/>
</dbReference>
<dbReference type="AlphaFoldDB" id="A0A1S9T8U1"/>
<name>A0A1S9T8U1_BACMY</name>
<organism evidence="1 2">
    <name type="scientific">Bacillus mycoides</name>
    <dbReference type="NCBI Taxonomy" id="1405"/>
    <lineage>
        <taxon>Bacteria</taxon>
        <taxon>Bacillati</taxon>
        <taxon>Bacillota</taxon>
        <taxon>Bacilli</taxon>
        <taxon>Bacillales</taxon>
        <taxon>Bacillaceae</taxon>
        <taxon>Bacillus</taxon>
        <taxon>Bacillus cereus group</taxon>
    </lineage>
</organism>
<comment type="caution">
    <text evidence="1">The sequence shown here is derived from an EMBL/GenBank/DDBJ whole genome shotgun (WGS) entry which is preliminary data.</text>
</comment>